<dbReference type="GO" id="GO:0005737">
    <property type="term" value="C:cytoplasm"/>
    <property type="evidence" value="ECO:0007669"/>
    <property type="project" value="UniProtKB-SubCell"/>
</dbReference>
<keyword evidence="11" id="KW-0464">Manganese</keyword>
<evidence type="ECO:0000256" key="1">
    <source>
        <dbReference type="ARBA" id="ARBA00004496"/>
    </source>
</evidence>
<evidence type="ECO:0000256" key="10">
    <source>
        <dbReference type="ARBA" id="ARBA00023163"/>
    </source>
</evidence>
<reference evidence="16 17" key="1">
    <citation type="journal article" date="2018" name="Syst. Appl. Microbiol.">
        <title>Corynebacterium heidelbergense sp. nov., isolated from the preen glands of Egyptian geese (Alopochen aegyptiacus).</title>
        <authorList>
            <person name="Braun M.S."/>
            <person name="Wang E."/>
            <person name="Zimmermann S."/>
            <person name="Wink M."/>
        </authorList>
    </citation>
    <scope>NUCLEOTIDE SEQUENCE [LARGE SCALE GENOMIC DNA]</scope>
    <source>
        <strain evidence="16 17">647</strain>
    </source>
</reference>
<keyword evidence="8" id="KW-0238">DNA-binding</keyword>
<comment type="similarity">
    <text evidence="2">Belongs to the DtxR/MntR family.</text>
</comment>
<evidence type="ECO:0000256" key="12">
    <source>
        <dbReference type="ARBA" id="ARBA00032593"/>
    </source>
</evidence>
<keyword evidence="7" id="KW-0805">Transcription regulation</keyword>
<comment type="subunit">
    <text evidence="3">Homodimer.</text>
</comment>
<keyword evidence="10" id="KW-0804">Transcription</keyword>
<evidence type="ECO:0000256" key="11">
    <source>
        <dbReference type="ARBA" id="ARBA00023211"/>
    </source>
</evidence>
<dbReference type="AlphaFoldDB" id="A0A364V426"/>
<accession>A0A364V426</accession>
<evidence type="ECO:0000256" key="14">
    <source>
        <dbReference type="ARBA" id="ARBA00033329"/>
    </source>
</evidence>
<dbReference type="GO" id="GO:0046914">
    <property type="term" value="F:transition metal ion binding"/>
    <property type="evidence" value="ECO:0007669"/>
    <property type="project" value="InterPro"/>
</dbReference>
<evidence type="ECO:0000259" key="15">
    <source>
        <dbReference type="PROSITE" id="PS50944"/>
    </source>
</evidence>
<dbReference type="GO" id="GO:0003677">
    <property type="term" value="F:DNA binding"/>
    <property type="evidence" value="ECO:0007669"/>
    <property type="project" value="UniProtKB-KW"/>
</dbReference>
<dbReference type="InterPro" id="IPR001367">
    <property type="entry name" value="Fe_dep_repressor"/>
</dbReference>
<evidence type="ECO:0000313" key="17">
    <source>
        <dbReference type="Proteomes" id="UP000251577"/>
    </source>
</evidence>
<dbReference type="InterPro" id="IPR050536">
    <property type="entry name" value="DtxR_MntR_Metal-Reg"/>
</dbReference>
<dbReference type="Pfam" id="PF04023">
    <property type="entry name" value="FeoA"/>
    <property type="match status" value="1"/>
</dbReference>
<keyword evidence="9" id="KW-0010">Activator</keyword>
<dbReference type="Pfam" id="PF02742">
    <property type="entry name" value="Fe_dep_repr_C"/>
    <property type="match status" value="1"/>
</dbReference>
<dbReference type="InterPro" id="IPR008988">
    <property type="entry name" value="Transcriptional_repressor_C"/>
</dbReference>
<dbReference type="RefSeq" id="WP_113631323.1">
    <property type="nucleotide sequence ID" value="NZ_QHCV01000104.1"/>
</dbReference>
<dbReference type="Gene3D" id="1.10.60.10">
    <property type="entry name" value="Iron dependent repressor, metal binding and dimerisation domain"/>
    <property type="match status" value="1"/>
</dbReference>
<proteinExistence type="inferred from homology"/>
<evidence type="ECO:0000256" key="2">
    <source>
        <dbReference type="ARBA" id="ARBA00007871"/>
    </source>
</evidence>
<evidence type="ECO:0000256" key="6">
    <source>
        <dbReference type="ARBA" id="ARBA00022491"/>
    </source>
</evidence>
<sequence length="228" mass="25167">MHVTDLPERSQDYLKGIYDLQEWPNGGASLTKLAAHIGQRPSTASEAVKRLAGQGLVDHAPYGDITLTETGRALALVMVRRHRLIETYLCRELGYSLAEVHAEAEVLEHAVSDVFVERIANLMGHPLRDPHGDPIPDPRGNMQVPEVFSLADARPGDRVYVDRLSDKDTALLRHLQKHRVLPGVRIDVGERPYPEMAEFTVGPDGHSLQLPVSSLGAILCRASEKDHA</sequence>
<dbReference type="FunFam" id="1.10.60.10:FF:000004">
    <property type="entry name" value="DtxR family transcriptional regulator"/>
    <property type="match status" value="1"/>
</dbReference>
<gene>
    <name evidence="16" type="ORF">DLJ54_08660</name>
</gene>
<feature type="domain" description="HTH dtxR-type" evidence="15">
    <location>
        <begin position="6"/>
        <end position="68"/>
    </location>
</feature>
<dbReference type="PROSITE" id="PS50944">
    <property type="entry name" value="HTH_DTXR"/>
    <property type="match status" value="1"/>
</dbReference>
<comment type="subcellular location">
    <subcellularLocation>
        <location evidence="1">Cytoplasm</location>
    </subcellularLocation>
</comment>
<dbReference type="SUPFAM" id="SSF47979">
    <property type="entry name" value="Iron-dependent repressor protein, dimerization domain"/>
    <property type="match status" value="1"/>
</dbReference>
<dbReference type="InterPro" id="IPR036388">
    <property type="entry name" value="WH-like_DNA-bd_sf"/>
</dbReference>
<dbReference type="Gene3D" id="1.10.10.10">
    <property type="entry name" value="Winged helix-like DNA-binding domain superfamily/Winged helix DNA-binding domain"/>
    <property type="match status" value="1"/>
</dbReference>
<dbReference type="GO" id="GO:0003700">
    <property type="term" value="F:DNA-binding transcription factor activity"/>
    <property type="evidence" value="ECO:0007669"/>
    <property type="project" value="InterPro"/>
</dbReference>
<dbReference type="GO" id="GO:0045892">
    <property type="term" value="P:negative regulation of DNA-templated transcription"/>
    <property type="evidence" value="ECO:0007669"/>
    <property type="project" value="TreeGrafter"/>
</dbReference>
<protein>
    <recommendedName>
        <fullName evidence="4">Diphtheria toxin repressor</fullName>
    </recommendedName>
    <alternativeName>
        <fullName evidence="13">Iron-dependent diphtheria tox regulatory element</fullName>
    </alternativeName>
    <alternativeName>
        <fullName evidence="12">Manganese transport regulator</fullName>
    </alternativeName>
    <alternativeName>
        <fullName evidence="14">Tox regulatory factor</fullName>
    </alternativeName>
</protein>
<dbReference type="InterPro" id="IPR036390">
    <property type="entry name" value="WH_DNA-bd_sf"/>
</dbReference>
<evidence type="ECO:0000256" key="3">
    <source>
        <dbReference type="ARBA" id="ARBA00011738"/>
    </source>
</evidence>
<comment type="caution">
    <text evidence="16">The sequence shown here is derived from an EMBL/GenBank/DDBJ whole genome shotgun (WGS) entry which is preliminary data.</text>
</comment>
<dbReference type="Pfam" id="PF01325">
    <property type="entry name" value="Fe_dep_repress"/>
    <property type="match status" value="1"/>
</dbReference>
<keyword evidence="6" id="KW-0678">Repressor</keyword>
<dbReference type="PANTHER" id="PTHR33238:SF11">
    <property type="entry name" value="TRANSCRIPTIONAL REGULATOR MNTR"/>
    <property type="match status" value="1"/>
</dbReference>
<dbReference type="SMART" id="SM00899">
    <property type="entry name" value="FeoA"/>
    <property type="match status" value="1"/>
</dbReference>
<evidence type="ECO:0000256" key="9">
    <source>
        <dbReference type="ARBA" id="ARBA00023159"/>
    </source>
</evidence>
<keyword evidence="5" id="KW-0963">Cytoplasm</keyword>
<dbReference type="InterPro" id="IPR007167">
    <property type="entry name" value="Fe-transptr_FeoA-like"/>
</dbReference>
<evidence type="ECO:0000256" key="8">
    <source>
        <dbReference type="ARBA" id="ARBA00023125"/>
    </source>
</evidence>
<dbReference type="EMBL" id="QHCV01000104">
    <property type="protein sequence ID" value="RAV31382.1"/>
    <property type="molecule type" value="Genomic_DNA"/>
</dbReference>
<evidence type="ECO:0000256" key="13">
    <source>
        <dbReference type="ARBA" id="ARBA00032618"/>
    </source>
</evidence>
<dbReference type="SUPFAM" id="SSF50037">
    <property type="entry name" value="C-terminal domain of transcriptional repressors"/>
    <property type="match status" value="1"/>
</dbReference>
<dbReference type="SMART" id="SM00529">
    <property type="entry name" value="HTH_DTXR"/>
    <property type="match status" value="1"/>
</dbReference>
<dbReference type="InterPro" id="IPR036421">
    <property type="entry name" value="Fe_dep_repressor_sf"/>
</dbReference>
<keyword evidence="17" id="KW-1185">Reference proteome</keyword>
<dbReference type="GO" id="GO:0046983">
    <property type="term" value="F:protein dimerization activity"/>
    <property type="evidence" value="ECO:0007669"/>
    <property type="project" value="InterPro"/>
</dbReference>
<dbReference type="Proteomes" id="UP000251577">
    <property type="component" value="Unassembled WGS sequence"/>
</dbReference>
<name>A0A364V426_9CORY</name>
<evidence type="ECO:0000256" key="4">
    <source>
        <dbReference type="ARBA" id="ARBA00016140"/>
    </source>
</evidence>
<dbReference type="InterPro" id="IPR022689">
    <property type="entry name" value="Iron_dep_repressor"/>
</dbReference>
<evidence type="ECO:0000256" key="5">
    <source>
        <dbReference type="ARBA" id="ARBA00022490"/>
    </source>
</evidence>
<organism evidence="16 17">
    <name type="scientific">Corynebacterium heidelbergense</name>
    <dbReference type="NCBI Taxonomy" id="2055947"/>
    <lineage>
        <taxon>Bacteria</taxon>
        <taxon>Bacillati</taxon>
        <taxon>Actinomycetota</taxon>
        <taxon>Actinomycetes</taxon>
        <taxon>Mycobacteriales</taxon>
        <taxon>Corynebacteriaceae</taxon>
        <taxon>Corynebacterium</taxon>
    </lineage>
</organism>
<evidence type="ECO:0000313" key="16">
    <source>
        <dbReference type="EMBL" id="RAV31382.1"/>
    </source>
</evidence>
<dbReference type="SUPFAM" id="SSF46785">
    <property type="entry name" value="Winged helix' DNA-binding domain"/>
    <property type="match status" value="1"/>
</dbReference>
<evidence type="ECO:0000256" key="7">
    <source>
        <dbReference type="ARBA" id="ARBA00023015"/>
    </source>
</evidence>
<dbReference type="InterPro" id="IPR022687">
    <property type="entry name" value="HTH_DTXR"/>
</dbReference>
<dbReference type="PANTHER" id="PTHR33238">
    <property type="entry name" value="IRON (METAL) DEPENDENT REPRESSOR, DTXR FAMILY"/>
    <property type="match status" value="1"/>
</dbReference>